<evidence type="ECO:0000313" key="2">
    <source>
        <dbReference type="Proteomes" id="UP000887565"/>
    </source>
</evidence>
<organism evidence="2 3">
    <name type="scientific">Romanomermis culicivorax</name>
    <name type="common">Nematode worm</name>
    <dbReference type="NCBI Taxonomy" id="13658"/>
    <lineage>
        <taxon>Eukaryota</taxon>
        <taxon>Metazoa</taxon>
        <taxon>Ecdysozoa</taxon>
        <taxon>Nematoda</taxon>
        <taxon>Enoplea</taxon>
        <taxon>Dorylaimia</taxon>
        <taxon>Mermithida</taxon>
        <taxon>Mermithoidea</taxon>
        <taxon>Mermithidae</taxon>
        <taxon>Romanomermis</taxon>
    </lineage>
</organism>
<dbReference type="Proteomes" id="UP000887565">
    <property type="component" value="Unplaced"/>
</dbReference>
<protein>
    <submittedName>
        <fullName evidence="3">Uncharacterized protein</fullName>
    </submittedName>
</protein>
<evidence type="ECO:0000256" key="1">
    <source>
        <dbReference type="SAM" id="MobiDB-lite"/>
    </source>
</evidence>
<dbReference type="AlphaFoldDB" id="A0A915HW71"/>
<feature type="region of interest" description="Disordered" evidence="1">
    <location>
        <begin position="1"/>
        <end position="21"/>
    </location>
</feature>
<sequence length="87" mass="9548">MSSKLDKSHRHRAAAGPPPDLIERRNLAGAVIMTVAGLNSRYCRTKWGDKSKGKCLAKLWGKCGAKVLGKSLGKSRSNLWAKSRAKW</sequence>
<reference evidence="3" key="1">
    <citation type="submission" date="2022-11" db="UniProtKB">
        <authorList>
            <consortium name="WormBaseParasite"/>
        </authorList>
    </citation>
    <scope>IDENTIFICATION</scope>
</reference>
<evidence type="ECO:0000313" key="3">
    <source>
        <dbReference type="WBParaSite" id="nRc.2.0.1.t06144-RA"/>
    </source>
</evidence>
<name>A0A915HW71_ROMCU</name>
<proteinExistence type="predicted"/>
<accession>A0A915HW71</accession>
<keyword evidence="2" id="KW-1185">Reference proteome</keyword>
<dbReference type="WBParaSite" id="nRc.2.0.1.t06144-RA">
    <property type="protein sequence ID" value="nRc.2.0.1.t06144-RA"/>
    <property type="gene ID" value="nRc.2.0.1.g06144"/>
</dbReference>